<dbReference type="PROSITE" id="PS01124">
    <property type="entry name" value="HTH_ARAC_FAMILY_2"/>
    <property type="match status" value="1"/>
</dbReference>
<dbReference type="Pfam" id="PF12833">
    <property type="entry name" value="HTH_18"/>
    <property type="match status" value="1"/>
</dbReference>
<dbReference type="InterPro" id="IPR018060">
    <property type="entry name" value="HTH_AraC"/>
</dbReference>
<dbReference type="PANTHER" id="PTHR47894">
    <property type="entry name" value="HTH-TYPE TRANSCRIPTIONAL REGULATOR GADX"/>
    <property type="match status" value="1"/>
</dbReference>
<comment type="caution">
    <text evidence="5">The sequence shown here is derived from an EMBL/GenBank/DDBJ whole genome shotgun (WGS) entry which is preliminary data.</text>
</comment>
<dbReference type="GO" id="GO:0003700">
    <property type="term" value="F:DNA-binding transcription factor activity"/>
    <property type="evidence" value="ECO:0007669"/>
    <property type="project" value="InterPro"/>
</dbReference>
<dbReference type="InterPro" id="IPR032687">
    <property type="entry name" value="AraC-type_N"/>
</dbReference>
<dbReference type="GO" id="GO:0000976">
    <property type="term" value="F:transcription cis-regulatory region binding"/>
    <property type="evidence" value="ECO:0007669"/>
    <property type="project" value="TreeGrafter"/>
</dbReference>
<accession>A0A1E3VKL5</accession>
<dbReference type="PRINTS" id="PR00032">
    <property type="entry name" value="HTHARAC"/>
</dbReference>
<keyword evidence="1" id="KW-0805">Transcription regulation</keyword>
<dbReference type="STRING" id="1774970.AUC70_11000"/>
<keyword evidence="6" id="KW-1185">Reference proteome</keyword>
<dbReference type="AlphaFoldDB" id="A0A1E3VKL5"/>
<dbReference type="SMART" id="SM00342">
    <property type="entry name" value="HTH_ARAC"/>
    <property type="match status" value="1"/>
</dbReference>
<sequence length="321" mass="35246">MLQESFAHNPRTLLHIAPYLLSRSVSPVEIFKRVGVSPSSLLNAEGWVPRDLCFALGAELYAVTGDRFPGADIGRRFRLTDLGTWGVAVSGARTVREACQTAAKGIGLVHQGTDLRFDVDGGQGVLSLSFAGRSAAEPQQHVLGALAVLRGIALLAGVPEAVGAQFVQPYERAGDRLEETFGSSLAFGCDRDGIVIDRSILDFPLPPFDRATRTVDPLETAERLGVFVKELLPYGAVTIDHVAGLLHLSRRTLQRRLRDFGFSFEELVDDVRRVEAIRRVVIGDESALEIAFMLGYSDQAHFSRAFRRWTGLSPRDYARRV</sequence>
<evidence type="ECO:0000256" key="3">
    <source>
        <dbReference type="ARBA" id="ARBA00023163"/>
    </source>
</evidence>
<name>A0A1E3VKL5_9HYPH</name>
<proteinExistence type="predicted"/>
<gene>
    <name evidence="5" type="ORF">AUC70_11000</name>
</gene>
<evidence type="ECO:0000259" key="4">
    <source>
        <dbReference type="PROSITE" id="PS01124"/>
    </source>
</evidence>
<dbReference type="PANTHER" id="PTHR47894:SF4">
    <property type="entry name" value="HTH-TYPE TRANSCRIPTIONAL REGULATOR GADX"/>
    <property type="match status" value="1"/>
</dbReference>
<dbReference type="Pfam" id="PF12625">
    <property type="entry name" value="Arabinose_bd"/>
    <property type="match status" value="1"/>
</dbReference>
<dbReference type="RefSeq" id="WP_069445433.1">
    <property type="nucleotide sequence ID" value="NZ_LPWE01000013.1"/>
</dbReference>
<protein>
    <recommendedName>
        <fullName evidence="4">HTH araC/xylS-type domain-containing protein</fullName>
    </recommendedName>
</protein>
<dbReference type="InterPro" id="IPR009057">
    <property type="entry name" value="Homeodomain-like_sf"/>
</dbReference>
<dbReference type="Proteomes" id="UP000094172">
    <property type="component" value="Unassembled WGS sequence"/>
</dbReference>
<dbReference type="Gene3D" id="1.10.10.60">
    <property type="entry name" value="Homeodomain-like"/>
    <property type="match status" value="1"/>
</dbReference>
<dbReference type="EMBL" id="LPWE01000013">
    <property type="protein sequence ID" value="ODR94090.1"/>
    <property type="molecule type" value="Genomic_DNA"/>
</dbReference>
<dbReference type="SUPFAM" id="SSF46689">
    <property type="entry name" value="Homeodomain-like"/>
    <property type="match status" value="1"/>
</dbReference>
<reference evidence="5 6" key="1">
    <citation type="journal article" date="2016" name="Environ. Microbiol.">
        <title>New Methyloceanibacter diversity from North Sea sediments includes methanotroph containing solely the soluble methane monooxygenase.</title>
        <authorList>
            <person name="Vekeman B."/>
            <person name="Kerckhof F.M."/>
            <person name="Cremers G."/>
            <person name="de Vos P."/>
            <person name="Vandamme P."/>
            <person name="Boon N."/>
            <person name="Op den Camp H.J."/>
            <person name="Heylen K."/>
        </authorList>
    </citation>
    <scope>NUCLEOTIDE SEQUENCE [LARGE SCALE GENOMIC DNA]</scope>
    <source>
        <strain evidence="5 6">R-67176</strain>
    </source>
</reference>
<keyword evidence="2" id="KW-0238">DNA-binding</keyword>
<evidence type="ECO:0000256" key="1">
    <source>
        <dbReference type="ARBA" id="ARBA00023015"/>
    </source>
</evidence>
<evidence type="ECO:0000313" key="5">
    <source>
        <dbReference type="EMBL" id="ODR94090.1"/>
    </source>
</evidence>
<evidence type="ECO:0000256" key="2">
    <source>
        <dbReference type="ARBA" id="ARBA00023125"/>
    </source>
</evidence>
<organism evidence="5 6">
    <name type="scientific">Methyloceanibacter stevinii</name>
    <dbReference type="NCBI Taxonomy" id="1774970"/>
    <lineage>
        <taxon>Bacteria</taxon>
        <taxon>Pseudomonadati</taxon>
        <taxon>Pseudomonadota</taxon>
        <taxon>Alphaproteobacteria</taxon>
        <taxon>Hyphomicrobiales</taxon>
        <taxon>Hyphomicrobiaceae</taxon>
        <taxon>Methyloceanibacter</taxon>
    </lineage>
</organism>
<dbReference type="GO" id="GO:0005829">
    <property type="term" value="C:cytosol"/>
    <property type="evidence" value="ECO:0007669"/>
    <property type="project" value="TreeGrafter"/>
</dbReference>
<keyword evidence="3" id="KW-0804">Transcription</keyword>
<feature type="domain" description="HTH araC/xylS-type" evidence="4">
    <location>
        <begin position="222"/>
        <end position="320"/>
    </location>
</feature>
<dbReference type="InterPro" id="IPR020449">
    <property type="entry name" value="Tscrpt_reg_AraC-type_HTH"/>
</dbReference>
<evidence type="ECO:0000313" key="6">
    <source>
        <dbReference type="Proteomes" id="UP000094172"/>
    </source>
</evidence>